<sequence length="125" mass="14693">MDMFNPDYYRLNDLGFECIDLTERYSFNVGNCLKYMFRLHGKNTARENLGKARWYARRAQAHGERFRPIHETDMPETIGMLRTLIQHDWQHASMFWASVLDCHTGSGDTTSIIDTINELDNTEKE</sequence>
<proteinExistence type="predicted"/>
<comment type="caution">
    <text evidence="1">The sequence shown here is derived from an EMBL/GenBank/DDBJ whole genome shotgun (WGS) entry which is preliminary data.</text>
</comment>
<evidence type="ECO:0000313" key="2">
    <source>
        <dbReference type="Proteomes" id="UP000233722"/>
    </source>
</evidence>
<evidence type="ECO:0008006" key="3">
    <source>
        <dbReference type="Google" id="ProtNLM"/>
    </source>
</evidence>
<dbReference type="InterPro" id="IPR021739">
    <property type="entry name" value="SaV-like"/>
</dbReference>
<organism evidence="1 2">
    <name type="scientific">Bifidobacterium pseudolongum subsp. globosum</name>
    <dbReference type="NCBI Taxonomy" id="1690"/>
    <lineage>
        <taxon>Bacteria</taxon>
        <taxon>Bacillati</taxon>
        <taxon>Actinomycetota</taxon>
        <taxon>Actinomycetes</taxon>
        <taxon>Bifidobacteriales</taxon>
        <taxon>Bifidobacteriaceae</taxon>
        <taxon>Bifidobacterium</taxon>
    </lineage>
</organism>
<dbReference type="Proteomes" id="UP000233722">
    <property type="component" value="Unassembled WGS sequence"/>
</dbReference>
<accession>A0A2N3QNG7</accession>
<protein>
    <recommendedName>
        <fullName evidence="3">DUF3310 domain-containing protein</fullName>
    </recommendedName>
</protein>
<dbReference type="RefSeq" id="WP_101431134.1">
    <property type="nucleotide sequence ID" value="NZ_PCHA01000037.1"/>
</dbReference>
<dbReference type="EMBL" id="PCHA01000037">
    <property type="protein sequence ID" value="PKU93220.1"/>
    <property type="molecule type" value="Genomic_DNA"/>
</dbReference>
<gene>
    <name evidence="1" type="ORF">CQR45_1750</name>
</gene>
<reference evidence="1 2" key="1">
    <citation type="submission" date="2017-10" db="EMBL/GenBank/DDBJ databases">
        <title>Bifidobacterium genomics.</title>
        <authorList>
            <person name="Lugli G.A."/>
            <person name="Milani C."/>
            <person name="Mancabelli L."/>
        </authorList>
    </citation>
    <scope>NUCLEOTIDE SEQUENCE [LARGE SCALE GENOMIC DNA]</scope>
    <source>
        <strain evidence="1 2">1747B</strain>
    </source>
</reference>
<dbReference type="Pfam" id="PF11753">
    <property type="entry name" value="DUF3310"/>
    <property type="match status" value="1"/>
</dbReference>
<name>A0A2N3QNG7_9BIFI</name>
<evidence type="ECO:0000313" key="1">
    <source>
        <dbReference type="EMBL" id="PKU93220.1"/>
    </source>
</evidence>
<dbReference type="AlphaFoldDB" id="A0A2N3QNG7"/>